<accession>A0ABN6M6N8</accession>
<sequence>MSGNGQDGCADADPTEMQERLMVNSLHDMLPGYDGTPFTQETIVPEEQGGISAP</sequence>
<dbReference type="EMBL" id="AP025516">
    <property type="protein sequence ID" value="BDD87880.1"/>
    <property type="molecule type" value="Genomic_DNA"/>
</dbReference>
<gene>
    <name evidence="2" type="ORF">DPPLL_22450</name>
</gene>
<reference evidence="2 3" key="1">
    <citation type="submission" date="2022-01" db="EMBL/GenBank/DDBJ databases">
        <title>Desulfofustis limnae sp. nov., a novel mesophilic sulfate-reducing bacterium isolated from marsh soil.</title>
        <authorList>
            <person name="Watanabe M."/>
            <person name="Takahashi A."/>
            <person name="Kojima H."/>
            <person name="Fukui M."/>
        </authorList>
    </citation>
    <scope>NUCLEOTIDE SEQUENCE [LARGE SCALE GENOMIC DNA]</scope>
    <source>
        <strain evidence="2 3">PPLL</strain>
    </source>
</reference>
<organism evidence="2 3">
    <name type="scientific">Desulfofustis limnaeus</name>
    <dbReference type="NCBI Taxonomy" id="2740163"/>
    <lineage>
        <taxon>Bacteria</taxon>
        <taxon>Pseudomonadati</taxon>
        <taxon>Thermodesulfobacteriota</taxon>
        <taxon>Desulfobulbia</taxon>
        <taxon>Desulfobulbales</taxon>
        <taxon>Desulfocapsaceae</taxon>
        <taxon>Desulfofustis</taxon>
    </lineage>
</organism>
<dbReference type="Proteomes" id="UP000830055">
    <property type="component" value="Chromosome"/>
</dbReference>
<name>A0ABN6M6N8_9BACT</name>
<proteinExistence type="predicted"/>
<evidence type="ECO:0000313" key="3">
    <source>
        <dbReference type="Proteomes" id="UP000830055"/>
    </source>
</evidence>
<evidence type="ECO:0000313" key="2">
    <source>
        <dbReference type="EMBL" id="BDD87880.1"/>
    </source>
</evidence>
<feature type="region of interest" description="Disordered" evidence="1">
    <location>
        <begin position="28"/>
        <end position="54"/>
    </location>
</feature>
<protein>
    <submittedName>
        <fullName evidence="2">Uncharacterized protein</fullName>
    </submittedName>
</protein>
<keyword evidence="3" id="KW-1185">Reference proteome</keyword>
<evidence type="ECO:0000256" key="1">
    <source>
        <dbReference type="SAM" id="MobiDB-lite"/>
    </source>
</evidence>